<dbReference type="PANTHER" id="PTHR43377:SF1">
    <property type="entry name" value="BILIVERDIN REDUCTASE A"/>
    <property type="match status" value="1"/>
</dbReference>
<dbReference type="Pfam" id="PF22725">
    <property type="entry name" value="GFO_IDH_MocA_C3"/>
    <property type="match status" value="1"/>
</dbReference>
<name>A0A2G1QKB1_9HYPH</name>
<dbReference type="InterPro" id="IPR051450">
    <property type="entry name" value="Gfo/Idh/MocA_Oxidoreductases"/>
</dbReference>
<dbReference type="Proteomes" id="UP000221168">
    <property type="component" value="Unassembled WGS sequence"/>
</dbReference>
<dbReference type="InterPro" id="IPR055170">
    <property type="entry name" value="GFO_IDH_MocA-like_dom"/>
</dbReference>
<dbReference type="SUPFAM" id="SSF55347">
    <property type="entry name" value="Glyceraldehyde-3-phosphate dehydrogenase-like, C-terminal domain"/>
    <property type="match status" value="1"/>
</dbReference>
<dbReference type="InterPro" id="IPR036291">
    <property type="entry name" value="NAD(P)-bd_dom_sf"/>
</dbReference>
<dbReference type="GO" id="GO:0000166">
    <property type="term" value="F:nucleotide binding"/>
    <property type="evidence" value="ECO:0007669"/>
    <property type="project" value="InterPro"/>
</dbReference>
<reference evidence="4 5" key="1">
    <citation type="submission" date="2017-10" db="EMBL/GenBank/DDBJ databases">
        <title>Sedimentibacterium mangrovi gen. nov., sp. nov., a novel member of family Phyllobacteriacea isolated from mangrove sediment.</title>
        <authorList>
            <person name="Liao H."/>
            <person name="Tian Y."/>
        </authorList>
    </citation>
    <scope>NUCLEOTIDE SEQUENCE [LARGE SCALE GENOMIC DNA]</scope>
    <source>
        <strain evidence="4 5">X9-2-2</strain>
    </source>
</reference>
<dbReference type="EMBL" id="PDVP01000011">
    <property type="protein sequence ID" value="PHP65967.1"/>
    <property type="molecule type" value="Genomic_DNA"/>
</dbReference>
<evidence type="ECO:0000256" key="1">
    <source>
        <dbReference type="SAM" id="Phobius"/>
    </source>
</evidence>
<dbReference type="RefSeq" id="WP_099307518.1">
    <property type="nucleotide sequence ID" value="NZ_PDVP01000011.1"/>
</dbReference>
<dbReference type="InterPro" id="IPR000683">
    <property type="entry name" value="Gfo/Idh/MocA-like_OxRdtase_N"/>
</dbReference>
<evidence type="ECO:0000259" key="2">
    <source>
        <dbReference type="Pfam" id="PF01408"/>
    </source>
</evidence>
<dbReference type="PANTHER" id="PTHR43377">
    <property type="entry name" value="BILIVERDIN REDUCTASE A"/>
    <property type="match status" value="1"/>
</dbReference>
<dbReference type="Gene3D" id="3.30.360.10">
    <property type="entry name" value="Dihydrodipicolinate Reductase, domain 2"/>
    <property type="match status" value="1"/>
</dbReference>
<dbReference type="OrthoDB" id="9800846at2"/>
<feature type="domain" description="GFO/IDH/MocA-like oxidoreductase" evidence="3">
    <location>
        <begin position="135"/>
        <end position="252"/>
    </location>
</feature>
<gene>
    <name evidence="4" type="ORF">CSC94_16760</name>
</gene>
<accession>A0A2G1QKB1</accession>
<comment type="caution">
    <text evidence="4">The sequence shown here is derived from an EMBL/GenBank/DDBJ whole genome shotgun (WGS) entry which is preliminary data.</text>
</comment>
<keyword evidence="1" id="KW-1133">Transmembrane helix</keyword>
<keyword evidence="5" id="KW-1185">Reference proteome</keyword>
<keyword evidence="1" id="KW-0472">Membrane</keyword>
<evidence type="ECO:0000313" key="5">
    <source>
        <dbReference type="Proteomes" id="UP000221168"/>
    </source>
</evidence>
<sequence length="397" mass="42618">MTSDRSPVGVGVIGLGRGFVLMLAAFRADPRLNLVAACAPREASRAAFRAEFGGKAYGDVESLCADPAVEIVYVATPHQMHADHVIAAARAGKHVLVDKPLAITMDDGARMVAACRDAGVHLVVGPSHSFDAPVALARRLIESGDFGQVRMINAFNYTDFLYRPRRPEELRTETGGGVLFSQGIHQIDIVRLLAGGMGEQVYAMTGRWDPDRPTEGAYSALVSFAGGAFATLTYSGYAHFDSDAWMGWTGELGNAKDETSHGDARRKLAAIASPDEEVRLKTARTYGSGDMPKPATRHEHFGPVIVSCDRADLRLTPEGVHVHGDTERRFIAAPDLVYPRKEITDAIVATVRDGEPPVQTGAWGLASLEICHAILSAAQTGMPVRLNHQTNVEGKAP</sequence>
<organism evidence="4 5">
    <name type="scientific">Zhengella mangrovi</name>
    <dbReference type="NCBI Taxonomy" id="1982044"/>
    <lineage>
        <taxon>Bacteria</taxon>
        <taxon>Pseudomonadati</taxon>
        <taxon>Pseudomonadota</taxon>
        <taxon>Alphaproteobacteria</taxon>
        <taxon>Hyphomicrobiales</taxon>
        <taxon>Notoacmeibacteraceae</taxon>
        <taxon>Zhengella</taxon>
    </lineage>
</organism>
<evidence type="ECO:0000259" key="3">
    <source>
        <dbReference type="Pfam" id="PF22725"/>
    </source>
</evidence>
<feature type="domain" description="Gfo/Idh/MocA-like oxidoreductase N-terminal" evidence="2">
    <location>
        <begin position="9"/>
        <end position="125"/>
    </location>
</feature>
<evidence type="ECO:0000313" key="4">
    <source>
        <dbReference type="EMBL" id="PHP65967.1"/>
    </source>
</evidence>
<dbReference type="Pfam" id="PF01408">
    <property type="entry name" value="GFO_IDH_MocA"/>
    <property type="match status" value="1"/>
</dbReference>
<keyword evidence="1" id="KW-0812">Transmembrane</keyword>
<protein>
    <submittedName>
        <fullName evidence="4">4,5-dihydroxyphthalate dehydrogenase</fullName>
    </submittedName>
</protein>
<proteinExistence type="predicted"/>
<dbReference type="SUPFAM" id="SSF51735">
    <property type="entry name" value="NAD(P)-binding Rossmann-fold domains"/>
    <property type="match status" value="1"/>
</dbReference>
<feature type="transmembrane region" description="Helical" evidence="1">
    <location>
        <begin position="6"/>
        <end position="26"/>
    </location>
</feature>
<dbReference type="AlphaFoldDB" id="A0A2G1QKB1"/>
<dbReference type="Gene3D" id="3.40.50.720">
    <property type="entry name" value="NAD(P)-binding Rossmann-like Domain"/>
    <property type="match status" value="1"/>
</dbReference>